<dbReference type="GO" id="GO:0097175">
    <property type="term" value="P:1,6-anhydro-N-acetyl-beta-muramic acid catabolic process"/>
    <property type="evidence" value="ECO:0007669"/>
    <property type="project" value="UniProtKB-UniRule"/>
</dbReference>
<comment type="catalytic activity">
    <reaction evidence="2">
        <text>1,6-anhydro-N-acetyl-beta-muramate + ATP + H2O = N-acetyl-D-muramate 6-phosphate + ADP + H(+)</text>
        <dbReference type="Rhea" id="RHEA:24952"/>
        <dbReference type="ChEBI" id="CHEBI:15377"/>
        <dbReference type="ChEBI" id="CHEBI:15378"/>
        <dbReference type="ChEBI" id="CHEBI:30616"/>
        <dbReference type="ChEBI" id="CHEBI:58690"/>
        <dbReference type="ChEBI" id="CHEBI:58722"/>
        <dbReference type="ChEBI" id="CHEBI:456216"/>
        <dbReference type="EC" id="2.7.1.170"/>
    </reaction>
</comment>
<dbReference type="GO" id="GO:0005524">
    <property type="term" value="F:ATP binding"/>
    <property type="evidence" value="ECO:0007669"/>
    <property type="project" value="UniProtKB-UniRule"/>
</dbReference>
<accession>A0A0C1MY12</accession>
<dbReference type="PANTHER" id="PTHR30605:SF0">
    <property type="entry name" value="ANHYDRO-N-ACETYLMURAMIC ACID KINASE"/>
    <property type="match status" value="1"/>
</dbReference>
<sequence>MMREKMKLSDENNPLFAIGLMSGTSFDGVDAALIISDGENKIECGQGITLDYPISVKHKLRNIKSAGLSELIEIEDEITHLHIEAVKEVLKLNNLKAEEVQLIGFHGQTVIHIPEKHLTWQIGNPSLLAYETRINVISDFRRKDLAAKGLGAPLVPIFHKALAANLAKPCAILNIGGVANITYIDQDELIAFDTGFGNAPIDDLLNKRLDIEYDKGGQIAFSGKVDDDIVNKFLVQDYFSKLPPKALDRNAFDFSFLESMTTEDGTASLGAIIAETVKRGISLLPKKPLHLYVCGGGRKNKFIMKCLSDLLGIKVTSIEEIIIEGKPLDGDLIEAYAFGYLAVRSHKNLYISFPTTTSSRHPVVGGVFCRA</sequence>
<dbReference type="AlphaFoldDB" id="A0A0C1MY12"/>
<comment type="similarity">
    <text evidence="2">Belongs to the anhydro-N-acetylmuramic acid kinase family.</text>
</comment>
<keyword evidence="2 3" id="KW-0808">Transferase</keyword>
<comment type="pathway">
    <text evidence="2">Cell wall biogenesis; peptidoglycan recycling.</text>
</comment>
<organism evidence="3 4">
    <name type="scientific">Candidatus Jidaibacter acanthamoebae</name>
    <dbReference type="NCBI Taxonomy" id="86105"/>
    <lineage>
        <taxon>Bacteria</taxon>
        <taxon>Pseudomonadati</taxon>
        <taxon>Pseudomonadota</taxon>
        <taxon>Alphaproteobacteria</taxon>
        <taxon>Rickettsiales</taxon>
        <taxon>Candidatus Midichloriaceae</taxon>
        <taxon>Candidatus Jidaibacter</taxon>
    </lineage>
</organism>
<dbReference type="NCBIfam" id="NF007141">
    <property type="entry name" value="PRK09585.1-5"/>
    <property type="match status" value="1"/>
</dbReference>
<dbReference type="PATRIC" id="fig|86105.3.peg.1383"/>
<reference evidence="3 4" key="1">
    <citation type="submission" date="2014-11" db="EMBL/GenBank/DDBJ databases">
        <title>A Rickettsiales Symbiont of Amoebae With Ancient Features.</title>
        <authorList>
            <person name="Schulz F."/>
            <person name="Martijn J."/>
            <person name="Wascher F."/>
            <person name="Kostanjsek R."/>
            <person name="Ettema T.J."/>
            <person name="Horn M."/>
        </authorList>
    </citation>
    <scope>NUCLEOTIDE SEQUENCE [LARGE SCALE GENOMIC DNA]</scope>
    <source>
        <strain evidence="3 4">UWC36</strain>
    </source>
</reference>
<evidence type="ECO:0000313" key="4">
    <source>
        <dbReference type="Proteomes" id="UP000031258"/>
    </source>
</evidence>
<protein>
    <recommendedName>
        <fullName evidence="2">Anhydro-N-acetylmuramic acid kinase</fullName>
        <ecNumber evidence="2">2.7.1.170</ecNumber>
    </recommendedName>
    <alternativeName>
        <fullName evidence="2">AnhMurNAc kinase</fullName>
    </alternativeName>
</protein>
<dbReference type="PANTHER" id="PTHR30605">
    <property type="entry name" value="ANHYDRO-N-ACETYLMURAMIC ACID KINASE"/>
    <property type="match status" value="1"/>
</dbReference>
<keyword evidence="2 3" id="KW-0418">Kinase</keyword>
<dbReference type="InterPro" id="IPR043129">
    <property type="entry name" value="ATPase_NBD"/>
</dbReference>
<dbReference type="GO" id="GO:0016773">
    <property type="term" value="F:phosphotransferase activity, alcohol group as acceptor"/>
    <property type="evidence" value="ECO:0007669"/>
    <property type="project" value="UniProtKB-UniRule"/>
</dbReference>
<dbReference type="STRING" id="86105.NF27_FP00220"/>
<gene>
    <name evidence="3" type="primary">anmK_2</name>
    <name evidence="2" type="synonym">anmK</name>
    <name evidence="3" type="ORF">NF27_FP00220</name>
</gene>
<dbReference type="GO" id="GO:0009254">
    <property type="term" value="P:peptidoglycan turnover"/>
    <property type="evidence" value="ECO:0007669"/>
    <property type="project" value="UniProtKB-UniRule"/>
</dbReference>
<name>A0A0C1MY12_9RICK</name>
<dbReference type="Proteomes" id="UP000031258">
    <property type="component" value="Unassembled WGS sequence"/>
</dbReference>
<dbReference type="HAMAP" id="MF_01270">
    <property type="entry name" value="AnhMurNAc_kinase"/>
    <property type="match status" value="1"/>
</dbReference>
<dbReference type="SUPFAM" id="SSF53067">
    <property type="entry name" value="Actin-like ATPase domain"/>
    <property type="match status" value="1"/>
</dbReference>
<feature type="binding site" evidence="2">
    <location>
        <begin position="23"/>
        <end position="30"/>
    </location>
    <ligand>
        <name>ATP</name>
        <dbReference type="ChEBI" id="CHEBI:30616"/>
    </ligand>
</feature>
<comment type="pathway">
    <text evidence="2">Amino-sugar metabolism; 1,6-anhydro-N-acetylmuramate degradation.</text>
</comment>
<keyword evidence="1 2" id="KW-0119">Carbohydrate metabolism</keyword>
<dbReference type="GO" id="GO:0016301">
    <property type="term" value="F:kinase activity"/>
    <property type="evidence" value="ECO:0007669"/>
    <property type="project" value="UniProtKB-KW"/>
</dbReference>
<dbReference type="Pfam" id="PF03702">
    <property type="entry name" value="AnmK"/>
    <property type="match status" value="1"/>
</dbReference>
<comment type="caution">
    <text evidence="3">The sequence shown here is derived from an EMBL/GenBank/DDBJ whole genome shotgun (WGS) entry which is preliminary data.</text>
</comment>
<dbReference type="UniPathway" id="UPA00544"/>
<dbReference type="Gene3D" id="3.30.420.40">
    <property type="match status" value="2"/>
</dbReference>
<keyword evidence="2" id="KW-0067">ATP-binding</keyword>
<comment type="function">
    <text evidence="2">Catalyzes the specific phosphorylation of 1,6-anhydro-N-acetylmuramic acid (anhMurNAc) with the simultaneous cleavage of the 1,6-anhydro ring, generating MurNAc-6-P. Is required for the utilization of anhMurNAc either imported from the medium or derived from its own cell wall murein, and thus plays a role in cell wall recycling.</text>
</comment>
<keyword evidence="2" id="KW-0547">Nucleotide-binding</keyword>
<evidence type="ECO:0000313" key="3">
    <source>
        <dbReference type="EMBL" id="KIE04831.1"/>
    </source>
</evidence>
<dbReference type="UniPathway" id="UPA00343"/>
<keyword evidence="4" id="KW-1185">Reference proteome</keyword>
<evidence type="ECO:0000256" key="2">
    <source>
        <dbReference type="HAMAP-Rule" id="MF_01270"/>
    </source>
</evidence>
<evidence type="ECO:0000256" key="1">
    <source>
        <dbReference type="ARBA" id="ARBA00023277"/>
    </source>
</evidence>
<dbReference type="InterPro" id="IPR005338">
    <property type="entry name" value="Anhydro_N_Ac-Mur_kinase"/>
</dbReference>
<dbReference type="EC" id="2.7.1.170" evidence="2"/>
<dbReference type="GO" id="GO:0006040">
    <property type="term" value="P:amino sugar metabolic process"/>
    <property type="evidence" value="ECO:0007669"/>
    <property type="project" value="InterPro"/>
</dbReference>
<dbReference type="EMBL" id="JSWE01000141">
    <property type="protein sequence ID" value="KIE04831.1"/>
    <property type="molecule type" value="Genomic_DNA"/>
</dbReference>
<proteinExistence type="inferred from homology"/>